<sequence>MVFVFLRIMNYLIDAYTIYAASVLAANSIIYSCFGAGFPLFTTYTYHNLRIHWASCVLAFLSLACVPFPFIFYHYGPSIRRKCKYAAQVDDFIRVLAQMAHRSDLVEKSPRRQLRTLKLYQCI</sequence>
<dbReference type="Proteomes" id="UP001150904">
    <property type="component" value="Unassembled WGS sequence"/>
</dbReference>
<keyword evidence="3" id="KW-1003">Cell membrane</keyword>
<dbReference type="PANTHER" id="PTHR23502">
    <property type="entry name" value="MAJOR FACILITATOR SUPERFAMILY"/>
    <property type="match status" value="1"/>
</dbReference>
<proteinExistence type="predicted"/>
<keyword evidence="2" id="KW-0813">Transport</keyword>
<dbReference type="AlphaFoldDB" id="A0A9W9SXS8"/>
<keyword evidence="6 7" id="KW-0472">Membrane</keyword>
<evidence type="ECO:0000313" key="9">
    <source>
        <dbReference type="Proteomes" id="UP001150904"/>
    </source>
</evidence>
<evidence type="ECO:0000256" key="7">
    <source>
        <dbReference type="SAM" id="Phobius"/>
    </source>
</evidence>
<evidence type="ECO:0000256" key="2">
    <source>
        <dbReference type="ARBA" id="ARBA00022448"/>
    </source>
</evidence>
<dbReference type="GO" id="GO:0005886">
    <property type="term" value="C:plasma membrane"/>
    <property type="evidence" value="ECO:0007669"/>
    <property type="project" value="UniProtKB-SubCell"/>
</dbReference>
<evidence type="ECO:0000256" key="6">
    <source>
        <dbReference type="ARBA" id="ARBA00023136"/>
    </source>
</evidence>
<keyword evidence="5 7" id="KW-1133">Transmembrane helix</keyword>
<dbReference type="OrthoDB" id="4362870at2759"/>
<evidence type="ECO:0000313" key="8">
    <source>
        <dbReference type="EMBL" id="KAJ5202127.1"/>
    </source>
</evidence>
<evidence type="ECO:0000256" key="5">
    <source>
        <dbReference type="ARBA" id="ARBA00022989"/>
    </source>
</evidence>
<feature type="transmembrane region" description="Helical" evidence="7">
    <location>
        <begin position="12"/>
        <end position="31"/>
    </location>
</feature>
<evidence type="ECO:0000256" key="4">
    <source>
        <dbReference type="ARBA" id="ARBA00022692"/>
    </source>
</evidence>
<dbReference type="PROSITE" id="PS51257">
    <property type="entry name" value="PROKAR_LIPOPROTEIN"/>
    <property type="match status" value="1"/>
</dbReference>
<feature type="transmembrane region" description="Helical" evidence="7">
    <location>
        <begin position="51"/>
        <end position="75"/>
    </location>
</feature>
<dbReference type="InterPro" id="IPR036259">
    <property type="entry name" value="MFS_trans_sf"/>
</dbReference>
<reference evidence="8" key="2">
    <citation type="journal article" date="2023" name="IMA Fungus">
        <title>Comparative genomic study of the Penicillium genus elucidates a diverse pangenome and 15 lateral gene transfer events.</title>
        <authorList>
            <person name="Petersen C."/>
            <person name="Sorensen T."/>
            <person name="Nielsen M.R."/>
            <person name="Sondergaard T.E."/>
            <person name="Sorensen J.L."/>
            <person name="Fitzpatrick D.A."/>
            <person name="Frisvad J.C."/>
            <person name="Nielsen K.L."/>
        </authorList>
    </citation>
    <scope>NUCLEOTIDE SEQUENCE</scope>
    <source>
        <strain evidence="8">IBT 15544</strain>
    </source>
</reference>
<dbReference type="GeneID" id="83181153"/>
<reference evidence="8" key="1">
    <citation type="submission" date="2022-12" db="EMBL/GenBank/DDBJ databases">
        <authorList>
            <person name="Petersen C."/>
        </authorList>
    </citation>
    <scope>NUCLEOTIDE SEQUENCE</scope>
    <source>
        <strain evidence="8">IBT 15544</strain>
    </source>
</reference>
<dbReference type="GO" id="GO:0022857">
    <property type="term" value="F:transmembrane transporter activity"/>
    <property type="evidence" value="ECO:0007669"/>
    <property type="project" value="TreeGrafter"/>
</dbReference>
<keyword evidence="4 7" id="KW-0812">Transmembrane</keyword>
<accession>A0A9W9SXS8</accession>
<dbReference type="EMBL" id="JAPQKR010000013">
    <property type="protein sequence ID" value="KAJ5202127.1"/>
    <property type="molecule type" value="Genomic_DNA"/>
</dbReference>
<gene>
    <name evidence="8" type="ORF">N7498_006790</name>
</gene>
<comment type="caution">
    <text evidence="8">The sequence shown here is derived from an EMBL/GenBank/DDBJ whole genome shotgun (WGS) entry which is preliminary data.</text>
</comment>
<name>A0A9W9SXS8_9EURO</name>
<dbReference type="PANTHER" id="PTHR23502:SF186">
    <property type="entry name" value="MAJOR FACILITATOR SUPERFAMILY (MFS) PROFILE DOMAIN-CONTAINING PROTEIN"/>
    <property type="match status" value="1"/>
</dbReference>
<evidence type="ECO:0000256" key="1">
    <source>
        <dbReference type="ARBA" id="ARBA00004651"/>
    </source>
</evidence>
<comment type="subcellular location">
    <subcellularLocation>
        <location evidence="1">Cell membrane</location>
        <topology evidence="1">Multi-pass membrane protein</topology>
    </subcellularLocation>
</comment>
<organism evidence="8 9">
    <name type="scientific">Penicillium cinerascens</name>
    <dbReference type="NCBI Taxonomy" id="70096"/>
    <lineage>
        <taxon>Eukaryota</taxon>
        <taxon>Fungi</taxon>
        <taxon>Dikarya</taxon>
        <taxon>Ascomycota</taxon>
        <taxon>Pezizomycotina</taxon>
        <taxon>Eurotiomycetes</taxon>
        <taxon>Eurotiomycetidae</taxon>
        <taxon>Eurotiales</taxon>
        <taxon>Aspergillaceae</taxon>
        <taxon>Penicillium</taxon>
    </lineage>
</organism>
<keyword evidence="9" id="KW-1185">Reference proteome</keyword>
<protein>
    <submittedName>
        <fullName evidence="8">Uncharacterized protein</fullName>
    </submittedName>
</protein>
<evidence type="ECO:0000256" key="3">
    <source>
        <dbReference type="ARBA" id="ARBA00022475"/>
    </source>
</evidence>
<dbReference type="SUPFAM" id="SSF103473">
    <property type="entry name" value="MFS general substrate transporter"/>
    <property type="match status" value="1"/>
</dbReference>
<dbReference type="RefSeq" id="XP_058308043.1">
    <property type="nucleotide sequence ID" value="XM_058453852.1"/>
</dbReference>